<dbReference type="AlphaFoldDB" id="A0A803NRT0"/>
<organism evidence="1 2">
    <name type="scientific">Cannabis sativa</name>
    <name type="common">Hemp</name>
    <name type="synonym">Marijuana</name>
    <dbReference type="NCBI Taxonomy" id="3483"/>
    <lineage>
        <taxon>Eukaryota</taxon>
        <taxon>Viridiplantae</taxon>
        <taxon>Streptophyta</taxon>
        <taxon>Embryophyta</taxon>
        <taxon>Tracheophyta</taxon>
        <taxon>Spermatophyta</taxon>
        <taxon>Magnoliopsida</taxon>
        <taxon>eudicotyledons</taxon>
        <taxon>Gunneridae</taxon>
        <taxon>Pentapetalae</taxon>
        <taxon>rosids</taxon>
        <taxon>fabids</taxon>
        <taxon>Rosales</taxon>
        <taxon>Cannabaceae</taxon>
        <taxon>Cannabis</taxon>
    </lineage>
</organism>
<proteinExistence type="predicted"/>
<dbReference type="EnsemblPlants" id="evm.model.01.999">
    <property type="protein sequence ID" value="cds.evm.model.01.999"/>
    <property type="gene ID" value="evm.TU.01.999"/>
</dbReference>
<dbReference type="Gramene" id="evm.model.01.999">
    <property type="protein sequence ID" value="cds.evm.model.01.999"/>
    <property type="gene ID" value="evm.TU.01.999"/>
</dbReference>
<evidence type="ECO:0000313" key="2">
    <source>
        <dbReference type="Proteomes" id="UP000596661"/>
    </source>
</evidence>
<name>A0A803NRT0_CANSA</name>
<reference evidence="1" key="2">
    <citation type="submission" date="2021-03" db="UniProtKB">
        <authorList>
            <consortium name="EnsemblPlants"/>
        </authorList>
    </citation>
    <scope>IDENTIFICATION</scope>
</reference>
<accession>A0A803NRT0</accession>
<protein>
    <submittedName>
        <fullName evidence="1">Uncharacterized protein</fullName>
    </submittedName>
</protein>
<reference evidence="1" key="1">
    <citation type="submission" date="2018-11" db="EMBL/GenBank/DDBJ databases">
        <authorList>
            <person name="Grassa J C."/>
        </authorList>
    </citation>
    <scope>NUCLEOTIDE SEQUENCE [LARGE SCALE GENOMIC DNA]</scope>
</reference>
<evidence type="ECO:0000313" key="1">
    <source>
        <dbReference type="EnsemblPlants" id="cds.evm.model.01.999"/>
    </source>
</evidence>
<dbReference type="EMBL" id="UZAU01000018">
    <property type="status" value="NOT_ANNOTATED_CDS"/>
    <property type="molecule type" value="Genomic_DNA"/>
</dbReference>
<sequence>MRAATPQGELPSDGTWWVLRRRSQGEMAKRASGFSIDESQRTMSKIIIGTTKRTQLICSSAVSTASSDTWHNSRAVALDKAFESQQMRANAPWLTATMV</sequence>
<keyword evidence="2" id="KW-1185">Reference proteome</keyword>
<dbReference type="Proteomes" id="UP000596661">
    <property type="component" value="Chromosome 1"/>
</dbReference>